<dbReference type="GO" id="GO:0009279">
    <property type="term" value="C:cell outer membrane"/>
    <property type="evidence" value="ECO:0007669"/>
    <property type="project" value="UniProtKB-SubCell"/>
</dbReference>
<dbReference type="AlphaFoldDB" id="A0A369T9K7"/>
<evidence type="ECO:0000256" key="2">
    <source>
        <dbReference type="ARBA" id="ARBA00006980"/>
    </source>
</evidence>
<evidence type="ECO:0000256" key="11">
    <source>
        <dbReference type="SAM" id="MobiDB-lite"/>
    </source>
</evidence>
<dbReference type="PRINTS" id="PR00811">
    <property type="entry name" value="BCTERIALGSPD"/>
</dbReference>
<feature type="region of interest" description="Disordered" evidence="11">
    <location>
        <begin position="748"/>
        <end position="778"/>
    </location>
</feature>
<feature type="compositionally biased region" description="Basic and acidic residues" evidence="11">
    <location>
        <begin position="58"/>
        <end position="75"/>
    </location>
</feature>
<evidence type="ECO:0000256" key="3">
    <source>
        <dbReference type="ARBA" id="ARBA00022448"/>
    </source>
</evidence>
<feature type="domain" description="NolW-like" evidence="13">
    <location>
        <begin position="200"/>
        <end position="259"/>
    </location>
</feature>
<dbReference type="GO" id="GO:0015628">
    <property type="term" value="P:protein secretion by the type II secretion system"/>
    <property type="evidence" value="ECO:0007669"/>
    <property type="project" value="InterPro"/>
</dbReference>
<comment type="similarity">
    <text evidence="2">Belongs to the bacterial secretin family. GSP D subfamily.</text>
</comment>
<dbReference type="EMBL" id="QPMH01000007">
    <property type="protein sequence ID" value="RDD62009.1"/>
    <property type="molecule type" value="Genomic_DNA"/>
</dbReference>
<feature type="region of interest" description="Disordered" evidence="11">
    <location>
        <begin position="25"/>
        <end position="75"/>
    </location>
</feature>
<dbReference type="Pfam" id="PF00263">
    <property type="entry name" value="Secretin"/>
    <property type="match status" value="1"/>
</dbReference>
<keyword evidence="3 10" id="KW-0813">Transport</keyword>
<sequence>MMGVCLLAALAGCESGRFGGEGVFGRDGARPAAQSQQSRGETAVETRPLRGDGLAGARDSEKDKPEPGDLPPKEAELYPGTGRFAAARAASVKVEEAEGGYTMNFVNADLRKVVDAVLGEALGVNYAIGPKIEGTITARTARPLNRNQVIPALEDILAMNGIALVRTEGVYRIIPVEAAGSLAPVVAGDERSGDAAFALHVIPLEFASAEAMQGTLETFLAPGRKLRSDEARNLLLFRGPGSEARDLVAMAETLDVDWMEGMSFALLPLDNADAEDVTEELETIFGQRDDGPQIGLVRFLPIQRMNAILVISEQPAYLRKAKNWTERLDRGGAEGERQLYVYHVKNSRAGDLAEVLGEVFDVSTTGGGDRRSEVAPGRQAGILSSSGFGGSGFGTSSQSGGTSGSSEGDGGDTSTDAGSSASATTSRTSGSRFGSGSGARSVERSRGGGGEDGPRIIADTRNNALLILAKAQEYRMIESTLRRLDLVPLQVLIEATIAEVRLNDSLRYGLRWFFQADEGGTTQSVTFSDISNGAVSSTFPGFSYLFESGDVRAALNALDEITNVNVVSSPQLMVLDNETARLQVGDQVPVPTQQAQSITDPDAPIVNSIQFQDTGVILEVTPHVNASGLVVLDVRQEVSDVVTTTTSDIDAPTIQQRQIDSSVAVQTGETIALGGLIRDSEEDSRSGVPILMEVPILGNLFSSNSVASERTELLVLLTPRVVRDQEEAQEVTRELRRRLRGIKNLQERIGNYGQGESGRNANGADPDAADAKAGSGEN</sequence>
<keyword evidence="9" id="KW-0998">Cell outer membrane</keyword>
<dbReference type="InterPro" id="IPR005644">
    <property type="entry name" value="NolW-like"/>
</dbReference>
<evidence type="ECO:0000256" key="4">
    <source>
        <dbReference type="ARBA" id="ARBA00022452"/>
    </source>
</evidence>
<feature type="domain" description="GspD-like N0" evidence="14">
    <location>
        <begin position="103"/>
        <end position="173"/>
    </location>
</feature>
<accession>A0A369T9K7</accession>
<dbReference type="GO" id="GO:0015627">
    <property type="term" value="C:type II protein secretion system complex"/>
    <property type="evidence" value="ECO:0007669"/>
    <property type="project" value="InterPro"/>
</dbReference>
<feature type="region of interest" description="Disordered" evidence="11">
    <location>
        <begin position="362"/>
        <end position="456"/>
    </location>
</feature>
<evidence type="ECO:0000259" key="12">
    <source>
        <dbReference type="Pfam" id="PF00263"/>
    </source>
</evidence>
<reference evidence="15 16" key="1">
    <citation type="submission" date="2018-07" db="EMBL/GenBank/DDBJ databases">
        <title>Venubactetium sediminum gen. nov., sp. nov., isolated from a marine solar saltern.</title>
        <authorList>
            <person name="Wang S."/>
        </authorList>
    </citation>
    <scope>NUCLEOTIDE SEQUENCE [LARGE SCALE GENOMIC DNA]</scope>
    <source>
        <strain evidence="15 16">WD2A32</strain>
    </source>
</reference>
<evidence type="ECO:0000256" key="1">
    <source>
        <dbReference type="ARBA" id="ARBA00004442"/>
    </source>
</evidence>
<feature type="domain" description="NolW-like" evidence="13">
    <location>
        <begin position="341"/>
        <end position="486"/>
    </location>
</feature>
<evidence type="ECO:0000256" key="6">
    <source>
        <dbReference type="ARBA" id="ARBA00022729"/>
    </source>
</evidence>
<evidence type="ECO:0000313" key="16">
    <source>
        <dbReference type="Proteomes" id="UP000253941"/>
    </source>
</evidence>
<dbReference type="InterPro" id="IPR001775">
    <property type="entry name" value="GspD/PilQ"/>
</dbReference>
<evidence type="ECO:0000256" key="8">
    <source>
        <dbReference type="ARBA" id="ARBA00023136"/>
    </source>
</evidence>
<keyword evidence="5" id="KW-0812">Transmembrane</keyword>
<evidence type="ECO:0000256" key="10">
    <source>
        <dbReference type="RuleBase" id="RU004004"/>
    </source>
</evidence>
<evidence type="ECO:0000256" key="5">
    <source>
        <dbReference type="ARBA" id="ARBA00022692"/>
    </source>
</evidence>
<dbReference type="InterPro" id="IPR050810">
    <property type="entry name" value="Bact_Secretion_Sys_Channel"/>
</dbReference>
<feature type="compositionally biased region" description="Low complexity" evidence="11">
    <location>
        <begin position="761"/>
        <end position="778"/>
    </location>
</feature>
<name>A0A369T9K7_9PROT</name>
<comment type="subcellular location">
    <subcellularLocation>
        <location evidence="1 10">Cell outer membrane</location>
    </subcellularLocation>
</comment>
<dbReference type="Gene3D" id="3.55.50.30">
    <property type="match status" value="1"/>
</dbReference>
<feature type="domain" description="Type II/III secretion system secretin-like" evidence="12">
    <location>
        <begin position="557"/>
        <end position="723"/>
    </location>
</feature>
<comment type="caution">
    <text evidence="15">The sequence shown here is derived from an EMBL/GenBank/DDBJ whole genome shotgun (WGS) entry which is preliminary data.</text>
</comment>
<evidence type="ECO:0000259" key="13">
    <source>
        <dbReference type="Pfam" id="PF03958"/>
    </source>
</evidence>
<dbReference type="Pfam" id="PF03958">
    <property type="entry name" value="Secretin_N"/>
    <property type="match status" value="3"/>
</dbReference>
<dbReference type="InterPro" id="IPR049371">
    <property type="entry name" value="GspD-like_N0"/>
</dbReference>
<dbReference type="PANTHER" id="PTHR30332">
    <property type="entry name" value="PROBABLE GENERAL SECRETION PATHWAY PROTEIN D"/>
    <property type="match status" value="1"/>
</dbReference>
<proteinExistence type="inferred from homology"/>
<dbReference type="PANTHER" id="PTHR30332:SF25">
    <property type="entry name" value="SECRETIN XPSD"/>
    <property type="match status" value="1"/>
</dbReference>
<keyword evidence="4" id="KW-1134">Transmembrane beta strand</keyword>
<feature type="compositionally biased region" description="Low complexity" evidence="11">
    <location>
        <begin position="394"/>
        <end position="440"/>
    </location>
</feature>
<organism evidence="15 16">
    <name type="scientific">Ferruginivarius sediminum</name>
    <dbReference type="NCBI Taxonomy" id="2661937"/>
    <lineage>
        <taxon>Bacteria</taxon>
        <taxon>Pseudomonadati</taxon>
        <taxon>Pseudomonadota</taxon>
        <taxon>Alphaproteobacteria</taxon>
        <taxon>Rhodospirillales</taxon>
        <taxon>Rhodospirillaceae</taxon>
        <taxon>Ferruginivarius</taxon>
    </lineage>
</organism>
<dbReference type="Gene3D" id="3.30.1370.120">
    <property type="match status" value="3"/>
</dbReference>
<protein>
    <submittedName>
        <fullName evidence="15">Type II secretion system protein GspD</fullName>
    </submittedName>
</protein>
<evidence type="ECO:0000259" key="14">
    <source>
        <dbReference type="Pfam" id="PF21305"/>
    </source>
</evidence>
<keyword evidence="8" id="KW-0472">Membrane</keyword>
<keyword evidence="6" id="KW-0732">Signal</keyword>
<gene>
    <name evidence="15" type="primary">gspD</name>
    <name evidence="15" type="ORF">DRB17_09160</name>
</gene>
<evidence type="ECO:0000256" key="9">
    <source>
        <dbReference type="ARBA" id="ARBA00023237"/>
    </source>
</evidence>
<dbReference type="Proteomes" id="UP000253941">
    <property type="component" value="Unassembled WGS sequence"/>
</dbReference>
<keyword evidence="16" id="KW-1185">Reference proteome</keyword>
<keyword evidence="7" id="KW-0653">Protein transport</keyword>
<dbReference type="NCBIfam" id="TIGR02517">
    <property type="entry name" value="type_II_gspD"/>
    <property type="match status" value="1"/>
</dbReference>
<feature type="domain" description="NolW-like" evidence="13">
    <location>
        <begin position="266"/>
        <end position="332"/>
    </location>
</feature>
<dbReference type="RefSeq" id="WP_114581907.1">
    <property type="nucleotide sequence ID" value="NZ_QPMH01000007.1"/>
</dbReference>
<dbReference type="InterPro" id="IPR004846">
    <property type="entry name" value="T2SS/T3SS_dom"/>
</dbReference>
<dbReference type="InterPro" id="IPR013356">
    <property type="entry name" value="T2SS_GspD"/>
</dbReference>
<evidence type="ECO:0000313" key="15">
    <source>
        <dbReference type="EMBL" id="RDD62009.1"/>
    </source>
</evidence>
<evidence type="ECO:0000256" key="7">
    <source>
        <dbReference type="ARBA" id="ARBA00022927"/>
    </source>
</evidence>
<dbReference type="InterPro" id="IPR038591">
    <property type="entry name" value="NolW-like_sf"/>
</dbReference>
<dbReference type="Pfam" id="PF21305">
    <property type="entry name" value="type_II_gspD_N0"/>
    <property type="match status" value="1"/>
</dbReference>